<dbReference type="Proteomes" id="UP000598217">
    <property type="component" value="Unassembled WGS sequence"/>
</dbReference>
<name>A0ABR9HDC3_9ACTN</name>
<sequence>MPRSGPVRYGVRTGLLSRLYRRSAGVDSGGTTGR</sequence>
<evidence type="ECO:0000313" key="1">
    <source>
        <dbReference type="EMBL" id="MBE1457038.1"/>
    </source>
</evidence>
<accession>A0ABR9HDC3</accession>
<dbReference type="EMBL" id="JADBDY010000001">
    <property type="protein sequence ID" value="MBE1457038.1"/>
    <property type="molecule type" value="Genomic_DNA"/>
</dbReference>
<comment type="caution">
    <text evidence="1">The sequence shown here is derived from an EMBL/GenBank/DDBJ whole genome shotgun (WGS) entry which is preliminary data.</text>
</comment>
<keyword evidence="2" id="KW-1185">Reference proteome</keyword>
<protein>
    <submittedName>
        <fullName evidence="1">Uncharacterized protein</fullName>
    </submittedName>
</protein>
<gene>
    <name evidence="1" type="ORF">H4W79_001252</name>
</gene>
<organism evidence="1 2">
    <name type="scientific">Nocardiopsis terrae</name>
    <dbReference type="NCBI Taxonomy" id="372655"/>
    <lineage>
        <taxon>Bacteria</taxon>
        <taxon>Bacillati</taxon>
        <taxon>Actinomycetota</taxon>
        <taxon>Actinomycetes</taxon>
        <taxon>Streptosporangiales</taxon>
        <taxon>Nocardiopsidaceae</taxon>
        <taxon>Nocardiopsis</taxon>
    </lineage>
</organism>
<reference evidence="1 2" key="1">
    <citation type="submission" date="2020-10" db="EMBL/GenBank/DDBJ databases">
        <title>Sequencing the genomes of 1000 actinobacteria strains.</title>
        <authorList>
            <person name="Klenk H.-P."/>
        </authorList>
    </citation>
    <scope>NUCLEOTIDE SEQUENCE [LARGE SCALE GENOMIC DNA]</scope>
    <source>
        <strain evidence="1 2">DSM 45157</strain>
    </source>
</reference>
<proteinExistence type="predicted"/>
<evidence type="ECO:0000313" key="2">
    <source>
        <dbReference type="Proteomes" id="UP000598217"/>
    </source>
</evidence>